<dbReference type="AlphaFoldDB" id="A0A0L0G9J5"/>
<evidence type="ECO:0000313" key="3">
    <source>
        <dbReference type="Proteomes" id="UP000054560"/>
    </source>
</evidence>
<dbReference type="Gene3D" id="3.40.50.720">
    <property type="entry name" value="NAD(P)-binding Rossmann-like Domain"/>
    <property type="match status" value="1"/>
</dbReference>
<dbReference type="EMBL" id="KQ241689">
    <property type="protein sequence ID" value="KNC85697.1"/>
    <property type="molecule type" value="Genomic_DNA"/>
</dbReference>
<evidence type="ECO:0000259" key="1">
    <source>
        <dbReference type="Pfam" id="PF01370"/>
    </source>
</evidence>
<dbReference type="PANTHER" id="PTHR12126:SF16">
    <property type="entry name" value="MIOREX COMPLEX COMPONENT 2"/>
    <property type="match status" value="1"/>
</dbReference>
<feature type="domain" description="NAD-dependent epimerase/dehydratase" evidence="1">
    <location>
        <begin position="5"/>
        <end position="123"/>
    </location>
</feature>
<dbReference type="InterPro" id="IPR036291">
    <property type="entry name" value="NAD(P)-bd_dom_sf"/>
</dbReference>
<organism evidence="2 3">
    <name type="scientific">Sphaeroforma arctica JP610</name>
    <dbReference type="NCBI Taxonomy" id="667725"/>
    <lineage>
        <taxon>Eukaryota</taxon>
        <taxon>Ichthyosporea</taxon>
        <taxon>Ichthyophonida</taxon>
        <taxon>Sphaeroforma</taxon>
    </lineage>
</organism>
<evidence type="ECO:0000313" key="2">
    <source>
        <dbReference type="EMBL" id="KNC85697.1"/>
    </source>
</evidence>
<dbReference type="Proteomes" id="UP000054560">
    <property type="component" value="Unassembled WGS sequence"/>
</dbReference>
<dbReference type="OrthoDB" id="276721at2759"/>
<dbReference type="GO" id="GO:0044877">
    <property type="term" value="F:protein-containing complex binding"/>
    <property type="evidence" value="ECO:0007669"/>
    <property type="project" value="TreeGrafter"/>
</dbReference>
<dbReference type="GeneID" id="25902650"/>
<dbReference type="SUPFAM" id="SSF51735">
    <property type="entry name" value="NAD(P)-binding Rossmann-fold domains"/>
    <property type="match status" value="1"/>
</dbReference>
<accession>A0A0L0G9J5</accession>
<dbReference type="InterPro" id="IPR051207">
    <property type="entry name" value="ComplexI_NDUFA9_subunit"/>
</dbReference>
<protein>
    <recommendedName>
        <fullName evidence="1">NAD-dependent epimerase/dehydratase domain-containing protein</fullName>
    </recommendedName>
</protein>
<dbReference type="STRING" id="667725.A0A0L0G9J5"/>
<reference evidence="2 3" key="1">
    <citation type="submission" date="2011-02" db="EMBL/GenBank/DDBJ databases">
        <title>The Genome Sequence of Sphaeroforma arctica JP610.</title>
        <authorList>
            <consortium name="The Broad Institute Genome Sequencing Platform"/>
            <person name="Russ C."/>
            <person name="Cuomo C."/>
            <person name="Young S.K."/>
            <person name="Zeng Q."/>
            <person name="Gargeya S."/>
            <person name="Alvarado L."/>
            <person name="Berlin A."/>
            <person name="Chapman S.B."/>
            <person name="Chen Z."/>
            <person name="Freedman E."/>
            <person name="Gellesch M."/>
            <person name="Goldberg J."/>
            <person name="Griggs A."/>
            <person name="Gujja S."/>
            <person name="Heilman E."/>
            <person name="Heiman D."/>
            <person name="Howarth C."/>
            <person name="Mehta T."/>
            <person name="Neiman D."/>
            <person name="Pearson M."/>
            <person name="Roberts A."/>
            <person name="Saif S."/>
            <person name="Shea T."/>
            <person name="Shenoy N."/>
            <person name="Sisk P."/>
            <person name="Stolte C."/>
            <person name="Sykes S."/>
            <person name="White J."/>
            <person name="Yandava C."/>
            <person name="Burger G."/>
            <person name="Gray M.W."/>
            <person name="Holland P.W.H."/>
            <person name="King N."/>
            <person name="Lang F.B.F."/>
            <person name="Roger A.J."/>
            <person name="Ruiz-Trillo I."/>
            <person name="Haas B."/>
            <person name="Nusbaum C."/>
            <person name="Birren B."/>
        </authorList>
    </citation>
    <scope>NUCLEOTIDE SEQUENCE [LARGE SCALE GENOMIC DNA]</scope>
    <source>
        <strain evidence="2 3">JP610</strain>
    </source>
</reference>
<dbReference type="PANTHER" id="PTHR12126">
    <property type="entry name" value="NADH-UBIQUINONE OXIDOREDUCTASE 39 KDA SUBUNIT-RELATED"/>
    <property type="match status" value="1"/>
</dbReference>
<dbReference type="RefSeq" id="XP_014159599.1">
    <property type="nucleotide sequence ID" value="XM_014304124.1"/>
</dbReference>
<gene>
    <name evidence="2" type="ORF">SARC_02146</name>
</gene>
<sequence length="130" mass="14721">MSRRVLIVGGTGFLGRAMCRKAVLSQWDVISISPSGLHPHSANESEWMFSREWVEEMMNWNQSNLVHDSSEVLESKFAGVDAVIHCAGTFSHERCYDINYMTLVRSLKLARKAGASHFVYISAFDGMRMF</sequence>
<keyword evidence="3" id="KW-1185">Reference proteome</keyword>
<dbReference type="InterPro" id="IPR001509">
    <property type="entry name" value="Epimerase_deHydtase"/>
</dbReference>
<dbReference type="Pfam" id="PF01370">
    <property type="entry name" value="Epimerase"/>
    <property type="match status" value="1"/>
</dbReference>
<name>A0A0L0G9J5_9EUKA</name>
<proteinExistence type="predicted"/>
<dbReference type="GO" id="GO:0005739">
    <property type="term" value="C:mitochondrion"/>
    <property type="evidence" value="ECO:0007669"/>
    <property type="project" value="TreeGrafter"/>
</dbReference>